<dbReference type="eggNOG" id="ENOG5031SPY">
    <property type="taxonomic scope" value="Bacteria"/>
</dbReference>
<sequence length="140" mass="15408">MSFDEEWAQIRAEAVQRQSTHTQLNQLPASGSGGNASPGKALHVTPHILKERAGKVAAVRGNFAKADDTAMKETGQVKASLKGFKSADAFSVFQKRWRAQMSYMHTQLEKGVAGALREAATKLTEEDKEQANKYHTHKKN</sequence>
<protein>
    <recommendedName>
        <fullName evidence="4">Excreted virulence factor EspC, type VII ESX diderm</fullName>
    </recommendedName>
</protein>
<dbReference type="SUPFAM" id="SSF140453">
    <property type="entry name" value="EsxAB dimer-like"/>
    <property type="match status" value="1"/>
</dbReference>
<reference evidence="2" key="1">
    <citation type="submission" date="2011-08" db="EMBL/GenBank/DDBJ databases">
        <title>Complete sequence of chromosome of Streptomyces violaceusniger Tu 4113.</title>
        <authorList>
            <consortium name="US DOE Joint Genome Institute"/>
            <person name="Lucas S."/>
            <person name="Han J."/>
            <person name="Lapidus A."/>
            <person name="Cheng J.-F."/>
            <person name="Goodwin L."/>
            <person name="Pitluck S."/>
            <person name="Peters L."/>
            <person name="Ivanova N."/>
            <person name="Daligault H."/>
            <person name="Detter J.C."/>
            <person name="Han C."/>
            <person name="Tapia R."/>
            <person name="Land M."/>
            <person name="Hauser L."/>
            <person name="Kyrpides N."/>
            <person name="Ivanova N."/>
            <person name="Pagani I."/>
            <person name="Hagen A."/>
            <person name="Katz L."/>
            <person name="Fiedler H.-P."/>
            <person name="Keasling J."/>
            <person name="Fortman J."/>
            <person name="Woyke T."/>
        </authorList>
    </citation>
    <scope>NUCLEOTIDE SEQUENCE [LARGE SCALE GENOMIC DNA]</scope>
    <source>
        <strain evidence="2">Tu 4113</strain>
    </source>
</reference>
<gene>
    <name evidence="2" type="ORF">Strvi_2055</name>
</gene>
<evidence type="ECO:0008006" key="4">
    <source>
        <dbReference type="Google" id="ProtNLM"/>
    </source>
</evidence>
<dbReference type="AlphaFoldDB" id="G2NTE1"/>
<organism evidence="2 3">
    <name type="scientific">Streptomyces violaceusniger (strain Tu 4113)</name>
    <dbReference type="NCBI Taxonomy" id="653045"/>
    <lineage>
        <taxon>Bacteria</taxon>
        <taxon>Bacillati</taxon>
        <taxon>Actinomycetota</taxon>
        <taxon>Actinomycetes</taxon>
        <taxon>Kitasatosporales</taxon>
        <taxon>Streptomycetaceae</taxon>
        <taxon>Streptomyces</taxon>
        <taxon>Streptomyces violaceusniger group</taxon>
    </lineage>
</organism>
<dbReference type="HOGENOM" id="CLU_1834127_0_0_11"/>
<proteinExistence type="predicted"/>
<keyword evidence="3" id="KW-1185">Reference proteome</keyword>
<dbReference type="RefSeq" id="WP_014055295.1">
    <property type="nucleotide sequence ID" value="NC_015957.1"/>
</dbReference>
<dbReference type="Gene3D" id="1.10.287.1060">
    <property type="entry name" value="ESAT-6-like"/>
    <property type="match status" value="1"/>
</dbReference>
<dbReference type="EMBL" id="CP002994">
    <property type="protein sequence ID" value="AEM81789.1"/>
    <property type="molecule type" value="Genomic_DNA"/>
</dbReference>
<dbReference type="KEGG" id="svl:Strvi_2055"/>
<evidence type="ECO:0000256" key="1">
    <source>
        <dbReference type="SAM" id="MobiDB-lite"/>
    </source>
</evidence>
<evidence type="ECO:0000313" key="3">
    <source>
        <dbReference type="Proteomes" id="UP000008703"/>
    </source>
</evidence>
<name>G2NTE1_STRV4</name>
<accession>G2NTE1</accession>
<dbReference type="Proteomes" id="UP000008703">
    <property type="component" value="Chromosome"/>
</dbReference>
<feature type="compositionally biased region" description="Polar residues" evidence="1">
    <location>
        <begin position="16"/>
        <end position="27"/>
    </location>
</feature>
<feature type="region of interest" description="Disordered" evidence="1">
    <location>
        <begin position="14"/>
        <end position="41"/>
    </location>
</feature>
<evidence type="ECO:0000313" key="2">
    <source>
        <dbReference type="EMBL" id="AEM81789.1"/>
    </source>
</evidence>
<dbReference type="InterPro" id="IPR036689">
    <property type="entry name" value="ESAT-6-like_sf"/>
</dbReference>